<keyword evidence="2" id="KW-1185">Reference proteome</keyword>
<accession>A0ABW9XPG4</accession>
<gene>
    <name evidence="1" type="ORF">GT019_10555</name>
</gene>
<proteinExistence type="predicted"/>
<dbReference type="Proteomes" id="UP000665561">
    <property type="component" value="Unassembled WGS sequence"/>
</dbReference>
<evidence type="ECO:0000313" key="2">
    <source>
        <dbReference type="Proteomes" id="UP000665561"/>
    </source>
</evidence>
<comment type="caution">
    <text evidence="1">The sequence shown here is derived from an EMBL/GenBank/DDBJ whole genome shotgun (WGS) entry which is preliminary data.</text>
</comment>
<protein>
    <submittedName>
        <fullName evidence="1">Uncharacterized protein</fullName>
    </submittedName>
</protein>
<sequence length="62" mass="6954">MAKSMQLIRIVANACITCVTANEGDIDLIVDSYNLTEVNRELVRNEIYVKRPDFAPPTELSV</sequence>
<name>A0ABW9XPG4_9BACL</name>
<dbReference type="EMBL" id="JAAAMV010000005">
    <property type="protein sequence ID" value="NBD24311.1"/>
    <property type="molecule type" value="Genomic_DNA"/>
</dbReference>
<evidence type="ECO:0000313" key="1">
    <source>
        <dbReference type="EMBL" id="NBD24311.1"/>
    </source>
</evidence>
<dbReference type="RefSeq" id="WP_161743106.1">
    <property type="nucleotide sequence ID" value="NZ_JAAAMV010000005.1"/>
</dbReference>
<organism evidence="1 2">
    <name type="scientific">Paenibacillus glycinis</name>
    <dbReference type="NCBI Taxonomy" id="2697035"/>
    <lineage>
        <taxon>Bacteria</taxon>
        <taxon>Bacillati</taxon>
        <taxon>Bacillota</taxon>
        <taxon>Bacilli</taxon>
        <taxon>Bacillales</taxon>
        <taxon>Paenibacillaceae</taxon>
        <taxon>Paenibacillus</taxon>
    </lineage>
</organism>
<reference evidence="1 2" key="1">
    <citation type="submission" date="2020-01" db="EMBL/GenBank/DDBJ databases">
        <title>Paenibacillus soybeanensis sp. nov. isolated from the nodules of soybean (Glycine max(L.) Merr).</title>
        <authorList>
            <person name="Wang H."/>
        </authorList>
    </citation>
    <scope>NUCLEOTIDE SEQUENCE [LARGE SCALE GENOMIC DNA]</scope>
    <source>
        <strain evidence="1 2">T1</strain>
    </source>
</reference>